<reference evidence="3 4" key="1">
    <citation type="journal article" date="2015" name="Nature">
        <title>rRNA introns, odd ribosomes, and small enigmatic genomes across a large radiation of phyla.</title>
        <authorList>
            <person name="Brown C.T."/>
            <person name="Hug L.A."/>
            <person name="Thomas B.C."/>
            <person name="Sharon I."/>
            <person name="Castelle C.J."/>
            <person name="Singh A."/>
            <person name="Wilkins M.J."/>
            <person name="Williams K.H."/>
            <person name="Banfield J.F."/>
        </authorList>
    </citation>
    <scope>NUCLEOTIDE SEQUENCE [LARGE SCALE GENOMIC DNA]</scope>
</reference>
<dbReference type="EMBL" id="LBTU01000050">
    <property type="protein sequence ID" value="KKQ45715.1"/>
    <property type="molecule type" value="Genomic_DNA"/>
</dbReference>
<name>A0A0G0I452_9BACT</name>
<dbReference type="InterPro" id="IPR036366">
    <property type="entry name" value="PGBDSf"/>
</dbReference>
<comment type="caution">
    <text evidence="3">The sequence shown here is derived from an EMBL/GenBank/DDBJ whole genome shotgun (WGS) entry which is preliminary data.</text>
</comment>
<organism evidence="3 4">
    <name type="scientific">Candidatus Yanofskybacteria bacterium GW2011_GWC2_37_9</name>
    <dbReference type="NCBI Taxonomy" id="1619028"/>
    <lineage>
        <taxon>Bacteria</taxon>
        <taxon>Candidatus Yanofskyibacteriota</taxon>
    </lineage>
</organism>
<protein>
    <recommendedName>
        <fullName evidence="2">Peptidoglycan binding-like domain-containing protein</fullName>
    </recommendedName>
</protein>
<evidence type="ECO:0000313" key="4">
    <source>
        <dbReference type="Proteomes" id="UP000034430"/>
    </source>
</evidence>
<evidence type="ECO:0000256" key="1">
    <source>
        <dbReference type="SAM" id="SignalP"/>
    </source>
</evidence>
<feature type="domain" description="Peptidoglycan binding-like" evidence="2">
    <location>
        <begin position="97"/>
        <end position="151"/>
    </location>
</feature>
<dbReference type="Gene3D" id="1.10.101.10">
    <property type="entry name" value="PGBD-like superfamily/PGBD"/>
    <property type="match status" value="1"/>
</dbReference>
<dbReference type="InterPro" id="IPR035986">
    <property type="entry name" value="PKD_dom_sf"/>
</dbReference>
<dbReference type="SUPFAM" id="SSF49299">
    <property type="entry name" value="PKD domain"/>
    <property type="match status" value="1"/>
</dbReference>
<dbReference type="CDD" id="cd00146">
    <property type="entry name" value="PKD"/>
    <property type="match status" value="1"/>
</dbReference>
<dbReference type="SUPFAM" id="SSF47090">
    <property type="entry name" value="PGBD-like"/>
    <property type="match status" value="1"/>
</dbReference>
<dbReference type="Pfam" id="PF01471">
    <property type="entry name" value="PG_binding_1"/>
    <property type="match status" value="1"/>
</dbReference>
<feature type="non-terminal residue" evidence="3">
    <location>
        <position position="373"/>
    </location>
</feature>
<dbReference type="InterPro" id="IPR002477">
    <property type="entry name" value="Peptidoglycan-bd-like"/>
</dbReference>
<dbReference type="InterPro" id="IPR036365">
    <property type="entry name" value="PGBD-like_sf"/>
</dbReference>
<gene>
    <name evidence="3" type="ORF">US65_C0050G0006</name>
</gene>
<feature type="chain" id="PRO_5002532603" description="Peptidoglycan binding-like domain-containing protein" evidence="1">
    <location>
        <begin position="28"/>
        <end position="373"/>
    </location>
</feature>
<dbReference type="Proteomes" id="UP000034430">
    <property type="component" value="Unassembled WGS sequence"/>
</dbReference>
<sequence length="373" mass="40272">MKKYTLFLSSFVLLFILLGFNVNSVNAVNCAPGELFNSTTGQACGTTTTVVECPTGDLFSSVTGQPCTAWRDNPAGANVATLLDTLFKRELAIGSKGEDVKALQQILKDAGFLSGKVDGSYGPITRNAVTKYQKENSLSTTGKANLDTFERIKIMPWYLLCPLVKDSEGFDATCPTIPAIAPPVISGIKGPQSLNVYQQGTWIITAYDKNKGNLSYSVDWEDNPATPGFSVQHTSPLLQQNAIFTHSYSRSGIYTPKFYVQNENGQSAQTSLSVNVGNTTTPSITVLSPNGGESWQKGTTQTIKWQDRSPLPSCIVNSDGTSGEGCYIRYDLKLVPYYPPCTIGFPCTAISLYTVPYTIAKGVSGQSYQWSAG</sequence>
<accession>A0A0G0I452</accession>
<feature type="signal peptide" evidence="1">
    <location>
        <begin position="1"/>
        <end position="27"/>
    </location>
</feature>
<dbReference type="InterPro" id="IPR013783">
    <property type="entry name" value="Ig-like_fold"/>
</dbReference>
<dbReference type="AlphaFoldDB" id="A0A0G0I452"/>
<keyword evidence="1" id="KW-0732">Signal</keyword>
<evidence type="ECO:0000313" key="3">
    <source>
        <dbReference type="EMBL" id="KKQ45715.1"/>
    </source>
</evidence>
<proteinExistence type="predicted"/>
<dbReference type="Gene3D" id="2.60.40.10">
    <property type="entry name" value="Immunoglobulins"/>
    <property type="match status" value="1"/>
</dbReference>
<evidence type="ECO:0000259" key="2">
    <source>
        <dbReference type="Pfam" id="PF01471"/>
    </source>
</evidence>